<evidence type="ECO:0000313" key="3">
    <source>
        <dbReference type="Proteomes" id="UP000316316"/>
    </source>
</evidence>
<protein>
    <submittedName>
        <fullName evidence="2">ROK family protein</fullName>
    </submittedName>
</protein>
<comment type="caution">
    <text evidence="2">The sequence shown here is derived from an EMBL/GenBank/DDBJ whole genome shotgun (WGS) entry which is preliminary data.</text>
</comment>
<dbReference type="PROSITE" id="PS01125">
    <property type="entry name" value="ROK"/>
    <property type="match status" value="1"/>
</dbReference>
<reference evidence="2 3" key="1">
    <citation type="submission" date="2017-10" db="EMBL/GenBank/DDBJ databases">
        <title>FDA dAtabase for Regulatory Grade micrObial Sequences (FDA-ARGOS): Supporting development and validation of Infectious Disease Dx tests.</title>
        <authorList>
            <person name="Campos J."/>
            <person name="Goldberg B."/>
            <person name="Tallon L.J."/>
            <person name="Sadzewicz L."/>
            <person name="Sengamalay N."/>
            <person name="Ott S."/>
            <person name="Godinez A."/>
            <person name="Nagaraj S."/>
            <person name="Vyas G."/>
            <person name="Aluvathingal J."/>
            <person name="Nadendla S."/>
            <person name="Geyer C."/>
            <person name="Nandy P."/>
            <person name="Hobson J."/>
            <person name="Sichtig H."/>
        </authorList>
    </citation>
    <scope>NUCLEOTIDE SEQUENCE [LARGE SCALE GENOMIC DNA]</scope>
    <source>
        <strain evidence="2 3">FDAARGOS_185</strain>
    </source>
</reference>
<dbReference type="Pfam" id="PF00480">
    <property type="entry name" value="ROK"/>
    <property type="match status" value="1"/>
</dbReference>
<gene>
    <name evidence="2" type="ORF">AUF17_22010</name>
</gene>
<organism evidence="2 3">
    <name type="scientific">Enterococcus avium</name>
    <name type="common">Streptococcus avium</name>
    <dbReference type="NCBI Taxonomy" id="33945"/>
    <lineage>
        <taxon>Bacteria</taxon>
        <taxon>Bacillati</taxon>
        <taxon>Bacillota</taxon>
        <taxon>Bacilli</taxon>
        <taxon>Lactobacillales</taxon>
        <taxon>Enterococcaceae</taxon>
        <taxon>Enterococcus</taxon>
    </lineage>
</organism>
<dbReference type="InterPro" id="IPR043129">
    <property type="entry name" value="ATPase_NBD"/>
</dbReference>
<dbReference type="PANTHER" id="PTHR18964:SF149">
    <property type="entry name" value="BIFUNCTIONAL UDP-N-ACETYLGLUCOSAMINE 2-EPIMERASE_N-ACETYLMANNOSAMINE KINASE"/>
    <property type="match status" value="1"/>
</dbReference>
<name>A0A4P8KD59_ENTAV</name>
<dbReference type="Gene3D" id="3.30.420.40">
    <property type="match status" value="2"/>
</dbReference>
<dbReference type="RefSeq" id="WP_016178141.1">
    <property type="nucleotide sequence ID" value="NZ_CAAKOC010000002.1"/>
</dbReference>
<dbReference type="Proteomes" id="UP000316316">
    <property type="component" value="Unassembled WGS sequence"/>
</dbReference>
<evidence type="ECO:0000313" key="2">
    <source>
        <dbReference type="EMBL" id="TRZ29356.1"/>
    </source>
</evidence>
<dbReference type="AlphaFoldDB" id="A0A4P8KD59"/>
<sequence length="310" mass="32955">MPNKIIGIDIGGTAIKLALLDMAGVLIEKWSISTNISDNGSHIPYEIVNSIKGKFSQAGESLENLMGIGIGVPGPVDDVHVKRAVNLGWSNFPLKNIIEQALHVPVVLLNDANAAALGEFWKGTDVPLNDIVFITIGTGVGGGIIVNGQIINGHHSSGGEIGHIPVVSTEKRVCGCGNVNCLECYGSANGMVKTFNQLANRTIVSNAKEIFELLETGDQFAQETLKITINYLAKAISGIVNTLDPEEIVIGGGVSEADQLFIVPLREALEKSVFPQIRESIQIRKASLGNDAGIYGAAYQVIEVLKMMTV</sequence>
<dbReference type="GeneID" id="69571111"/>
<evidence type="ECO:0000256" key="1">
    <source>
        <dbReference type="ARBA" id="ARBA00006479"/>
    </source>
</evidence>
<dbReference type="InterPro" id="IPR000600">
    <property type="entry name" value="ROK"/>
</dbReference>
<dbReference type="PANTHER" id="PTHR18964">
    <property type="entry name" value="ROK (REPRESSOR, ORF, KINASE) FAMILY"/>
    <property type="match status" value="1"/>
</dbReference>
<dbReference type="EMBL" id="PDXQ01000002">
    <property type="protein sequence ID" value="TRZ29356.1"/>
    <property type="molecule type" value="Genomic_DNA"/>
</dbReference>
<comment type="similarity">
    <text evidence="1">Belongs to the ROK (NagC/XylR) family.</text>
</comment>
<accession>A0A4P8KD59</accession>
<proteinExistence type="inferred from homology"/>
<dbReference type="SUPFAM" id="SSF53067">
    <property type="entry name" value="Actin-like ATPase domain"/>
    <property type="match status" value="1"/>
</dbReference>
<dbReference type="InterPro" id="IPR049874">
    <property type="entry name" value="ROK_cs"/>
</dbReference>